<dbReference type="PROSITE" id="PS50076">
    <property type="entry name" value="DNAJ_2"/>
    <property type="match status" value="1"/>
</dbReference>
<dbReference type="Gene3D" id="1.25.40.10">
    <property type="entry name" value="Tetratricopeptide repeat domain"/>
    <property type="match status" value="1"/>
</dbReference>
<dbReference type="InterPro" id="IPR019734">
    <property type="entry name" value="TPR_rpt"/>
</dbReference>
<feature type="compositionally biased region" description="Polar residues" evidence="3">
    <location>
        <begin position="88"/>
        <end position="99"/>
    </location>
</feature>
<feature type="compositionally biased region" description="Pro residues" evidence="3">
    <location>
        <begin position="18"/>
        <end position="43"/>
    </location>
</feature>
<sequence>MAKKKGGQKKSSTTNPQRNPPPKPPMDADPPAPPAASPDPPAASPSASKPPATSDDAPASPTIKMETSTSSNGGSSSPERPADVPLANPQSRENGNPEPSASDPEALKEQGNFYFKEKEYDIAVELYSQAIAQRPDPTYYSNRAAAYIAQKKFKVARDDCQIAVSLQSEAPSAKTFARLARCHLALGDAAGALVAVDQALKLDPGNAQGLQTRAQAEHIKTHLERCQQSRQQGDWGQARWALEKAMQACEGDYPVEWRVWKVEIDLAKKNWDDATSSAATALRLEPNSPDVLAIRGLVLFLTNQISSSMEHLKTALRLDQEHDRARPLLRRVREVEKTKEEGNTFFKAGQFEAAAEKYTATLDLIGKNEEEGSGGHIRSILLSNRATTLHKMKKYREALSDTEEAIELMPTSFKAIRTQARLRMALEEYEEAVRDFNLAKEALGEDGPSADRKALDDEIKKAEAALKRSKTKDYYKILGVSREATEIEIKKAYRKESLIHHPDKGGDEEKFKLVVEAHSVLSDPQRRVRYDRGEDEDGGMTGGDPFGGMGGMDINDILAAMHGGGHFGGGFGGGGSRRGGNPFGAGSSGFGGGRGFPF</sequence>
<reference evidence="5 6" key="1">
    <citation type="submission" date="2014-04" db="EMBL/GenBank/DDBJ databases">
        <authorList>
            <consortium name="DOE Joint Genome Institute"/>
            <person name="Kuo A."/>
            <person name="Girlanda M."/>
            <person name="Perotto S."/>
            <person name="Kohler A."/>
            <person name="Nagy L.G."/>
            <person name="Floudas D."/>
            <person name="Copeland A."/>
            <person name="Barry K.W."/>
            <person name="Cichocki N."/>
            <person name="Veneault-Fourrey C."/>
            <person name="LaButti K."/>
            <person name="Lindquist E.A."/>
            <person name="Lipzen A."/>
            <person name="Lundell T."/>
            <person name="Morin E."/>
            <person name="Murat C."/>
            <person name="Sun H."/>
            <person name="Tunlid A."/>
            <person name="Henrissat B."/>
            <person name="Grigoriev I.V."/>
            <person name="Hibbett D.S."/>
            <person name="Martin F."/>
            <person name="Nordberg H.P."/>
            <person name="Cantor M.N."/>
            <person name="Hua S.X."/>
        </authorList>
    </citation>
    <scope>NUCLEOTIDE SEQUENCE [LARGE SCALE GENOMIC DNA]</scope>
    <source>
        <strain evidence="5 6">MUT 4182</strain>
    </source>
</reference>
<gene>
    <name evidence="5" type="ORF">M407DRAFT_240779</name>
</gene>
<evidence type="ECO:0000256" key="2">
    <source>
        <dbReference type="SAM" id="Coils"/>
    </source>
</evidence>
<feature type="repeat" description="TPR" evidence="1">
    <location>
        <begin position="104"/>
        <end position="137"/>
    </location>
</feature>
<feature type="coiled-coil region" evidence="2">
    <location>
        <begin position="426"/>
        <end position="472"/>
    </location>
</feature>
<dbReference type="HOGENOM" id="CLU_015935_3_0_1"/>
<name>A0A0C3QY91_9AGAM</name>
<dbReference type="SUPFAM" id="SSF48452">
    <property type="entry name" value="TPR-like"/>
    <property type="match status" value="2"/>
</dbReference>
<dbReference type="PROSITE" id="PS00636">
    <property type="entry name" value="DNAJ_1"/>
    <property type="match status" value="1"/>
</dbReference>
<feature type="repeat" description="TPR" evidence="1">
    <location>
        <begin position="173"/>
        <end position="206"/>
    </location>
</feature>
<dbReference type="SMART" id="SM00028">
    <property type="entry name" value="TPR"/>
    <property type="match status" value="8"/>
</dbReference>
<dbReference type="Proteomes" id="UP000054248">
    <property type="component" value="Unassembled WGS sequence"/>
</dbReference>
<keyword evidence="6" id="KW-1185">Reference proteome</keyword>
<feature type="region of interest" description="Disordered" evidence="3">
    <location>
        <begin position="578"/>
        <end position="598"/>
    </location>
</feature>
<dbReference type="SUPFAM" id="SSF46565">
    <property type="entry name" value="Chaperone J-domain"/>
    <property type="match status" value="1"/>
</dbReference>
<dbReference type="STRING" id="1051891.A0A0C3QY91"/>
<dbReference type="InterPro" id="IPR018253">
    <property type="entry name" value="DnaJ_domain_CS"/>
</dbReference>
<evidence type="ECO:0000313" key="6">
    <source>
        <dbReference type="Proteomes" id="UP000054248"/>
    </source>
</evidence>
<dbReference type="PRINTS" id="PR00625">
    <property type="entry name" value="JDOMAIN"/>
</dbReference>
<evidence type="ECO:0000259" key="4">
    <source>
        <dbReference type="PROSITE" id="PS50076"/>
    </source>
</evidence>
<accession>A0A0C3QY91</accession>
<dbReference type="EMBL" id="KN822944">
    <property type="protein sequence ID" value="KIO34184.1"/>
    <property type="molecule type" value="Genomic_DNA"/>
</dbReference>
<evidence type="ECO:0000256" key="1">
    <source>
        <dbReference type="PROSITE-ProRule" id="PRU00339"/>
    </source>
</evidence>
<reference evidence="6" key="2">
    <citation type="submission" date="2015-01" db="EMBL/GenBank/DDBJ databases">
        <title>Evolutionary Origins and Diversification of the Mycorrhizal Mutualists.</title>
        <authorList>
            <consortium name="DOE Joint Genome Institute"/>
            <consortium name="Mycorrhizal Genomics Consortium"/>
            <person name="Kohler A."/>
            <person name="Kuo A."/>
            <person name="Nagy L.G."/>
            <person name="Floudas D."/>
            <person name="Copeland A."/>
            <person name="Barry K.W."/>
            <person name="Cichocki N."/>
            <person name="Veneault-Fourrey C."/>
            <person name="LaButti K."/>
            <person name="Lindquist E.A."/>
            <person name="Lipzen A."/>
            <person name="Lundell T."/>
            <person name="Morin E."/>
            <person name="Murat C."/>
            <person name="Riley R."/>
            <person name="Ohm R."/>
            <person name="Sun H."/>
            <person name="Tunlid A."/>
            <person name="Henrissat B."/>
            <person name="Grigoriev I.V."/>
            <person name="Hibbett D.S."/>
            <person name="Martin F."/>
        </authorList>
    </citation>
    <scope>NUCLEOTIDE SEQUENCE [LARGE SCALE GENOMIC DNA]</scope>
    <source>
        <strain evidence="6">MUT 4182</strain>
    </source>
</reference>
<dbReference type="SMART" id="SM00271">
    <property type="entry name" value="DnaJ"/>
    <property type="match status" value="1"/>
</dbReference>
<dbReference type="AlphaFoldDB" id="A0A0C3QY91"/>
<dbReference type="InterPro" id="IPR001623">
    <property type="entry name" value="DnaJ_domain"/>
</dbReference>
<keyword evidence="2" id="KW-0175">Coiled coil</keyword>
<dbReference type="Pfam" id="PF00226">
    <property type="entry name" value="DnaJ"/>
    <property type="match status" value="1"/>
</dbReference>
<keyword evidence="1" id="KW-0802">TPR repeat</keyword>
<dbReference type="CDD" id="cd06257">
    <property type="entry name" value="DnaJ"/>
    <property type="match status" value="1"/>
</dbReference>
<dbReference type="PROSITE" id="PS50005">
    <property type="entry name" value="TPR"/>
    <property type="match status" value="3"/>
</dbReference>
<dbReference type="Gene3D" id="1.10.287.110">
    <property type="entry name" value="DnaJ domain"/>
    <property type="match status" value="1"/>
</dbReference>
<evidence type="ECO:0000256" key="3">
    <source>
        <dbReference type="SAM" id="MobiDB-lite"/>
    </source>
</evidence>
<dbReference type="OrthoDB" id="10250354at2759"/>
<protein>
    <recommendedName>
        <fullName evidence="4">J domain-containing protein</fullName>
    </recommendedName>
</protein>
<dbReference type="PANTHER" id="PTHR44200">
    <property type="entry name" value="DNAJ HOMOLOG SUBFAMILY C MEMBER 7"/>
    <property type="match status" value="1"/>
</dbReference>
<dbReference type="InterPro" id="IPR036869">
    <property type="entry name" value="J_dom_sf"/>
</dbReference>
<feature type="repeat" description="TPR" evidence="1">
    <location>
        <begin position="379"/>
        <end position="412"/>
    </location>
</feature>
<proteinExistence type="predicted"/>
<dbReference type="InterPro" id="IPR011990">
    <property type="entry name" value="TPR-like_helical_dom_sf"/>
</dbReference>
<evidence type="ECO:0000313" key="5">
    <source>
        <dbReference type="EMBL" id="KIO34184.1"/>
    </source>
</evidence>
<dbReference type="PANTHER" id="PTHR44200:SF1">
    <property type="entry name" value="DNAJ HOMOLOG SUBFAMILY C MEMBER 7"/>
    <property type="match status" value="1"/>
</dbReference>
<feature type="region of interest" description="Disordered" evidence="3">
    <location>
        <begin position="1"/>
        <end position="106"/>
    </location>
</feature>
<organism evidence="5 6">
    <name type="scientific">Tulasnella calospora MUT 4182</name>
    <dbReference type="NCBI Taxonomy" id="1051891"/>
    <lineage>
        <taxon>Eukaryota</taxon>
        <taxon>Fungi</taxon>
        <taxon>Dikarya</taxon>
        <taxon>Basidiomycota</taxon>
        <taxon>Agaricomycotina</taxon>
        <taxon>Agaricomycetes</taxon>
        <taxon>Cantharellales</taxon>
        <taxon>Tulasnellaceae</taxon>
        <taxon>Tulasnella</taxon>
    </lineage>
</organism>
<feature type="domain" description="J" evidence="4">
    <location>
        <begin position="473"/>
        <end position="534"/>
    </location>
</feature>
<dbReference type="InterPro" id="IPR052758">
    <property type="entry name" value="SRC_co-chaperone"/>
</dbReference>
<dbReference type="Pfam" id="PF13432">
    <property type="entry name" value="TPR_16"/>
    <property type="match status" value="1"/>
</dbReference>
<feature type="compositionally biased region" description="Low complexity" evidence="3">
    <location>
        <begin position="44"/>
        <end position="77"/>
    </location>
</feature>